<protein>
    <submittedName>
        <fullName evidence="2">FmdB family transcriptional regulator</fullName>
    </submittedName>
</protein>
<dbReference type="KEGG" id="tcm:HL41_00715"/>
<dbReference type="eggNOG" id="COG2331">
    <property type="taxonomic scope" value="Bacteria"/>
</dbReference>
<reference evidence="2 3" key="1">
    <citation type="journal article" date="2015" name="Genome Announc.">
        <title>Genome Sequence of a Sulfate-Reducing Thermophilic Bacterium, Thermodesulfobacterium commune DSM 2178T (Phylum Thermodesulfobacteria).</title>
        <authorList>
            <person name="Bhatnagar S."/>
            <person name="Badger J.H."/>
            <person name="Madupu R."/>
            <person name="Khouri H.M."/>
            <person name="O'Connor E.M."/>
            <person name="Robb F.T."/>
            <person name="Ward N.L."/>
            <person name="Eisen J.A."/>
        </authorList>
    </citation>
    <scope>NUCLEOTIDE SEQUENCE [LARGE SCALE GENOMIC DNA]</scope>
    <source>
        <strain evidence="2 3">DSM 2178</strain>
    </source>
</reference>
<dbReference type="PaxDb" id="289377-HL41_00715"/>
<proteinExistence type="predicted"/>
<dbReference type="AlphaFoldDB" id="A0A075WSS9"/>
<dbReference type="NCBIfam" id="TIGR02605">
    <property type="entry name" value="CxxC_CxxC_SSSS"/>
    <property type="match status" value="1"/>
</dbReference>
<dbReference type="HOGENOM" id="CLU_2025648_0_0_0"/>
<accession>A0A075WSS9</accession>
<dbReference type="EMBL" id="CP008796">
    <property type="protein sequence ID" value="AIH03468.1"/>
    <property type="molecule type" value="Genomic_DNA"/>
</dbReference>
<feature type="domain" description="Putative regulatory protein FmdB zinc ribbon" evidence="1">
    <location>
        <begin position="1"/>
        <end position="41"/>
    </location>
</feature>
<dbReference type="OrthoDB" id="9813321at2"/>
<organism evidence="2 3">
    <name type="scientific">Thermodesulfobacterium commune DSM 2178</name>
    <dbReference type="NCBI Taxonomy" id="289377"/>
    <lineage>
        <taxon>Bacteria</taxon>
        <taxon>Pseudomonadati</taxon>
        <taxon>Thermodesulfobacteriota</taxon>
        <taxon>Thermodesulfobacteria</taxon>
        <taxon>Thermodesulfobacteriales</taxon>
        <taxon>Thermodesulfobacteriaceae</taxon>
        <taxon>Thermodesulfobacterium</taxon>
    </lineage>
</organism>
<name>A0A075WSS9_9BACT</name>
<gene>
    <name evidence="2" type="ORF">HL41_00715</name>
</gene>
<dbReference type="Proteomes" id="UP000028481">
    <property type="component" value="Chromosome"/>
</dbReference>
<keyword evidence="3" id="KW-1185">Reference proteome</keyword>
<sequence>MPIYEFRCEICGEVFERLQRMDEDYPPCPKCGSLEVMKLPSIFGFQDRISQKSQRELSILKRARDYLIDGKVGEARRFLEKAKEFHPSDRVKKLSDLLSERKAVRTGYISKTEYVITKKKEKG</sequence>
<dbReference type="SMART" id="SM00834">
    <property type="entry name" value="CxxC_CXXC_SSSS"/>
    <property type="match status" value="1"/>
</dbReference>
<dbReference type="Pfam" id="PF09723">
    <property type="entry name" value="Zn_ribbon_8"/>
    <property type="match status" value="1"/>
</dbReference>
<dbReference type="STRING" id="289377.HL41_00715"/>
<evidence type="ECO:0000313" key="2">
    <source>
        <dbReference type="EMBL" id="AIH03468.1"/>
    </source>
</evidence>
<evidence type="ECO:0000259" key="1">
    <source>
        <dbReference type="SMART" id="SM00834"/>
    </source>
</evidence>
<dbReference type="RefSeq" id="WP_038063205.1">
    <property type="nucleotide sequence ID" value="NZ_CP008796.1"/>
</dbReference>
<evidence type="ECO:0000313" key="3">
    <source>
        <dbReference type="Proteomes" id="UP000028481"/>
    </source>
</evidence>
<dbReference type="InterPro" id="IPR013429">
    <property type="entry name" value="Regulatory_FmdB_Zinc_ribbon"/>
</dbReference>